<evidence type="ECO:0000313" key="2">
    <source>
        <dbReference type="EMBL" id="EST11776.1"/>
    </source>
</evidence>
<organism evidence="2 3">
    <name type="scientific">Sporolactobacillus laevolacticus DSM 442</name>
    <dbReference type="NCBI Taxonomy" id="1395513"/>
    <lineage>
        <taxon>Bacteria</taxon>
        <taxon>Bacillati</taxon>
        <taxon>Bacillota</taxon>
        <taxon>Bacilli</taxon>
        <taxon>Bacillales</taxon>
        <taxon>Sporolactobacillaceae</taxon>
        <taxon>Sporolactobacillus</taxon>
    </lineage>
</organism>
<dbReference type="Proteomes" id="UP000018296">
    <property type="component" value="Unassembled WGS sequence"/>
</dbReference>
<dbReference type="AlphaFoldDB" id="V6IYH3"/>
<protein>
    <recommendedName>
        <fullName evidence="4">DUF4064 domain-containing protein</fullName>
    </recommendedName>
</protein>
<dbReference type="PATRIC" id="fig|1395513.3.peg.2055"/>
<gene>
    <name evidence="2" type="ORF">P343_10195</name>
</gene>
<feature type="transmembrane region" description="Helical" evidence="1">
    <location>
        <begin position="96"/>
        <end position="126"/>
    </location>
</feature>
<keyword evidence="1" id="KW-0812">Transmembrane</keyword>
<evidence type="ECO:0000256" key="1">
    <source>
        <dbReference type="SAM" id="Phobius"/>
    </source>
</evidence>
<proteinExistence type="predicted"/>
<keyword evidence="3" id="KW-1185">Reference proteome</keyword>
<keyword evidence="1" id="KW-1133">Transmembrane helix</keyword>
<accession>V6IYH3</accession>
<feature type="transmembrane region" description="Helical" evidence="1">
    <location>
        <begin position="7"/>
        <end position="30"/>
    </location>
</feature>
<keyword evidence="1" id="KW-0472">Membrane</keyword>
<feature type="transmembrane region" description="Helical" evidence="1">
    <location>
        <begin position="61"/>
        <end position="84"/>
    </location>
</feature>
<sequence length="147" mass="15329">MFQRIAGIIISLAGIIAAVIQLLFGVFSYVGARVDSTTGGYLRTENDRITSGGSLNSLLSFGGHAFIAGILCCVVSALALYLFLKKGQRILPGLLFLLAGCSNCLILFGAGLPVGIIIVIAGIVVITGKPDPLNHGPLIQNNKQMSD</sequence>
<reference evidence="2 3" key="1">
    <citation type="journal article" date="2013" name="Genome Announc.">
        <title>Genome Sequence of Sporolactobacillus laevolacticus DSM442, an Efficient Polymer-Grade D-Lactate Producer from Agricultural Waste Cottonseed as a Nitrogen Source.</title>
        <authorList>
            <person name="Wang H."/>
            <person name="Wang L."/>
            <person name="Ju J."/>
            <person name="Yu B."/>
            <person name="Ma Y."/>
        </authorList>
    </citation>
    <scope>NUCLEOTIDE SEQUENCE [LARGE SCALE GENOMIC DNA]</scope>
    <source>
        <strain evidence="2 3">DSM 442</strain>
    </source>
</reference>
<evidence type="ECO:0000313" key="3">
    <source>
        <dbReference type="Proteomes" id="UP000018296"/>
    </source>
</evidence>
<dbReference type="RefSeq" id="WP_023510292.1">
    <property type="nucleotide sequence ID" value="NZ_AWTC01000009.1"/>
</dbReference>
<comment type="caution">
    <text evidence="2">The sequence shown here is derived from an EMBL/GenBank/DDBJ whole genome shotgun (WGS) entry which is preliminary data.</text>
</comment>
<dbReference type="EMBL" id="AWTC01000009">
    <property type="protein sequence ID" value="EST11776.1"/>
    <property type="molecule type" value="Genomic_DNA"/>
</dbReference>
<dbReference type="OrthoDB" id="9859189at2"/>
<evidence type="ECO:0008006" key="4">
    <source>
        <dbReference type="Google" id="ProtNLM"/>
    </source>
</evidence>
<name>V6IYH3_9BACL</name>